<comment type="caution">
    <text evidence="2">The sequence shown here is derived from an EMBL/GenBank/DDBJ whole genome shotgun (WGS) entry which is preliminary data.</text>
</comment>
<gene>
    <name evidence="2" type="ORF">ACFOOT_04825</name>
</gene>
<keyword evidence="1" id="KW-0472">Membrane</keyword>
<keyword evidence="1" id="KW-0812">Transmembrane</keyword>
<name>A0ABV7UZZ7_9SPHN</name>
<protein>
    <submittedName>
        <fullName evidence="2">Uncharacterized protein</fullName>
    </submittedName>
</protein>
<dbReference type="EMBL" id="JBHRYE010000008">
    <property type="protein sequence ID" value="MFC3670739.1"/>
    <property type="molecule type" value="Genomic_DNA"/>
</dbReference>
<proteinExistence type="predicted"/>
<organism evidence="2 3">
    <name type="scientific">Novosphingobium pokkalii</name>
    <dbReference type="NCBI Taxonomy" id="1770194"/>
    <lineage>
        <taxon>Bacteria</taxon>
        <taxon>Pseudomonadati</taxon>
        <taxon>Pseudomonadota</taxon>
        <taxon>Alphaproteobacteria</taxon>
        <taxon>Sphingomonadales</taxon>
        <taxon>Sphingomonadaceae</taxon>
        <taxon>Novosphingobium</taxon>
    </lineage>
</organism>
<reference evidence="3" key="1">
    <citation type="journal article" date="2019" name="Int. J. Syst. Evol. Microbiol.">
        <title>The Global Catalogue of Microorganisms (GCM) 10K type strain sequencing project: providing services to taxonomists for standard genome sequencing and annotation.</title>
        <authorList>
            <consortium name="The Broad Institute Genomics Platform"/>
            <consortium name="The Broad Institute Genome Sequencing Center for Infectious Disease"/>
            <person name="Wu L."/>
            <person name="Ma J."/>
        </authorList>
    </citation>
    <scope>NUCLEOTIDE SEQUENCE [LARGE SCALE GENOMIC DNA]</scope>
    <source>
        <strain evidence="3">KCTC 42224</strain>
    </source>
</reference>
<evidence type="ECO:0000313" key="3">
    <source>
        <dbReference type="Proteomes" id="UP001595683"/>
    </source>
</evidence>
<keyword evidence="3" id="KW-1185">Reference proteome</keyword>
<accession>A0ABV7UZZ7</accession>
<feature type="transmembrane region" description="Helical" evidence="1">
    <location>
        <begin position="21"/>
        <end position="41"/>
    </location>
</feature>
<dbReference type="RefSeq" id="WP_191323009.1">
    <property type="nucleotide sequence ID" value="NZ_BMZP01000002.1"/>
</dbReference>
<dbReference type="Proteomes" id="UP001595683">
    <property type="component" value="Unassembled WGS sequence"/>
</dbReference>
<evidence type="ECO:0000256" key="1">
    <source>
        <dbReference type="SAM" id="Phobius"/>
    </source>
</evidence>
<sequence length="58" mass="6560">MEDPRNLPPDRRARRFGRAGLTVAVIVAAIILVIFVGRNVWHARVLHQEERTGMPNDA</sequence>
<evidence type="ECO:0000313" key="2">
    <source>
        <dbReference type="EMBL" id="MFC3670739.1"/>
    </source>
</evidence>
<keyword evidence="1" id="KW-1133">Transmembrane helix</keyword>